<dbReference type="Pfam" id="PF02518">
    <property type="entry name" value="HATPase_c"/>
    <property type="match status" value="1"/>
</dbReference>
<evidence type="ECO:0000313" key="5">
    <source>
        <dbReference type="Proteomes" id="UP000799767"/>
    </source>
</evidence>
<dbReference type="GO" id="GO:0061982">
    <property type="term" value="P:meiosis I cell cycle process"/>
    <property type="evidence" value="ECO:0007669"/>
    <property type="project" value="UniProtKB-ARBA"/>
</dbReference>
<feature type="domain" description="DNA mismatch repair protein S5" evidence="3">
    <location>
        <begin position="219"/>
        <end position="347"/>
    </location>
</feature>
<dbReference type="InterPro" id="IPR020568">
    <property type="entry name" value="Ribosomal_Su5_D2-typ_SF"/>
</dbReference>
<protein>
    <submittedName>
        <fullName evidence="4">Histidine kinase-like ATPase</fullName>
    </submittedName>
</protein>
<dbReference type="FunFam" id="3.30.565.10:FF:000017">
    <property type="entry name" value="PMS1 homolog 1, mismatch repair system component"/>
    <property type="match status" value="1"/>
</dbReference>
<dbReference type="InterPro" id="IPR003594">
    <property type="entry name" value="HATPase_dom"/>
</dbReference>
<dbReference type="GO" id="GO:0140664">
    <property type="term" value="F:ATP-dependent DNA damage sensor activity"/>
    <property type="evidence" value="ECO:0007669"/>
    <property type="project" value="InterPro"/>
</dbReference>
<evidence type="ECO:0000256" key="1">
    <source>
        <dbReference type="ARBA" id="ARBA00006082"/>
    </source>
</evidence>
<reference evidence="4" key="1">
    <citation type="journal article" date="2020" name="Stud. Mycol.">
        <title>101 Dothideomycetes genomes: a test case for predicting lifestyles and emergence of pathogens.</title>
        <authorList>
            <person name="Haridas S."/>
            <person name="Albert R."/>
            <person name="Binder M."/>
            <person name="Bloem J."/>
            <person name="Labutti K."/>
            <person name="Salamov A."/>
            <person name="Andreopoulos B."/>
            <person name="Baker S."/>
            <person name="Barry K."/>
            <person name="Bills G."/>
            <person name="Bluhm B."/>
            <person name="Cannon C."/>
            <person name="Castanera R."/>
            <person name="Culley D."/>
            <person name="Daum C."/>
            <person name="Ezra D."/>
            <person name="Gonzalez J."/>
            <person name="Henrissat B."/>
            <person name="Kuo A."/>
            <person name="Liang C."/>
            <person name="Lipzen A."/>
            <person name="Lutzoni F."/>
            <person name="Magnuson J."/>
            <person name="Mondo S."/>
            <person name="Nolan M."/>
            <person name="Ohm R."/>
            <person name="Pangilinan J."/>
            <person name="Park H.-J."/>
            <person name="Ramirez L."/>
            <person name="Alfaro M."/>
            <person name="Sun H."/>
            <person name="Tritt A."/>
            <person name="Yoshinaga Y."/>
            <person name="Zwiers L.-H."/>
            <person name="Turgeon B."/>
            <person name="Goodwin S."/>
            <person name="Spatafora J."/>
            <person name="Crous P."/>
            <person name="Grigoriev I."/>
        </authorList>
    </citation>
    <scope>NUCLEOTIDE SEQUENCE</scope>
    <source>
        <strain evidence="4">CBS 113389</strain>
    </source>
</reference>
<comment type="similarity">
    <text evidence="1">Belongs to the DNA mismatch repair MutL/HexB family.</text>
</comment>
<name>A0A6A6PR54_9PEZI</name>
<dbReference type="InterPro" id="IPR036890">
    <property type="entry name" value="HATPase_C_sf"/>
</dbReference>
<dbReference type="InterPro" id="IPR014721">
    <property type="entry name" value="Ribsml_uS5_D2-typ_fold_subgr"/>
</dbReference>
<dbReference type="GO" id="GO:0005524">
    <property type="term" value="F:ATP binding"/>
    <property type="evidence" value="ECO:0007669"/>
    <property type="project" value="InterPro"/>
</dbReference>
<dbReference type="GeneID" id="54477076"/>
<dbReference type="Gene3D" id="3.30.565.10">
    <property type="entry name" value="Histidine kinase-like ATPase, C-terminal domain"/>
    <property type="match status" value="1"/>
</dbReference>
<keyword evidence="2" id="KW-0227">DNA damage</keyword>
<evidence type="ECO:0000259" key="3">
    <source>
        <dbReference type="SMART" id="SM01340"/>
    </source>
</evidence>
<dbReference type="PROSITE" id="PS00058">
    <property type="entry name" value="DNA_MISMATCH_REPAIR_1"/>
    <property type="match status" value="1"/>
</dbReference>
<sequence length="372" mass="40945">MGIQTLPQSTVRTLGASQVLNEPASVVKELLENALDAHATSVSIEISANTLDTILVRDNGHGIPPPDRHLIARPHCTSKISGEDDLHSIGGTSLGFRGEALASVADMSGSLSISTRVEGEQVATVLKIDQRGEVEGTDRASLPVGTTVKITDFLKSHPVRRQIVLKDTEKCFKKIKRMLQAYVFTRPNVRLSLRVLKAKNDKANWTYAPKTGGSVEDAALKVLGSACASQCEWSVLECQGFTVQALLPRLDADAHKVSNTGAFLSIDRRPVSTARGTPKQIIKLFREALKSTGSAWEGVKEPFIYLDISCPQRSYDANVEPAKDDVLFENPDQIFDVVRKLMTTAYPVQEPRSHRIRSLRTAFRRRRLLHLT</sequence>
<gene>
    <name evidence="4" type="ORF">BDY17DRAFT_317234</name>
</gene>
<keyword evidence="4" id="KW-0418">Kinase</keyword>
<dbReference type="PANTHER" id="PTHR10073">
    <property type="entry name" value="DNA MISMATCH REPAIR PROTEIN MLH, PMS, MUTL"/>
    <property type="match status" value="1"/>
</dbReference>
<dbReference type="InterPro" id="IPR038973">
    <property type="entry name" value="MutL/Mlh/Pms-like"/>
</dbReference>
<dbReference type="SUPFAM" id="SSF54211">
    <property type="entry name" value="Ribosomal protein S5 domain 2-like"/>
    <property type="match status" value="1"/>
</dbReference>
<keyword evidence="4" id="KW-0808">Transferase</keyword>
<dbReference type="NCBIfam" id="TIGR00585">
    <property type="entry name" value="mutl"/>
    <property type="match status" value="1"/>
</dbReference>
<evidence type="ECO:0000313" key="4">
    <source>
        <dbReference type="EMBL" id="KAF2482608.1"/>
    </source>
</evidence>
<accession>A0A6A6PR54</accession>
<dbReference type="GO" id="GO:0016301">
    <property type="term" value="F:kinase activity"/>
    <property type="evidence" value="ECO:0007669"/>
    <property type="project" value="UniProtKB-KW"/>
</dbReference>
<dbReference type="SMART" id="SM01340">
    <property type="entry name" value="DNA_mis_repair"/>
    <property type="match status" value="1"/>
</dbReference>
<dbReference type="Gene3D" id="3.30.230.10">
    <property type="match status" value="1"/>
</dbReference>
<dbReference type="SUPFAM" id="SSF55874">
    <property type="entry name" value="ATPase domain of HSP90 chaperone/DNA topoisomerase II/histidine kinase"/>
    <property type="match status" value="1"/>
</dbReference>
<dbReference type="Pfam" id="PF01119">
    <property type="entry name" value="DNA_mis_repair"/>
    <property type="match status" value="1"/>
</dbReference>
<dbReference type="GO" id="GO:0016887">
    <property type="term" value="F:ATP hydrolysis activity"/>
    <property type="evidence" value="ECO:0007669"/>
    <property type="project" value="InterPro"/>
</dbReference>
<dbReference type="GO" id="GO:0032389">
    <property type="term" value="C:MutLalpha complex"/>
    <property type="evidence" value="ECO:0007669"/>
    <property type="project" value="TreeGrafter"/>
</dbReference>
<keyword evidence="5" id="KW-1185">Reference proteome</keyword>
<dbReference type="InterPro" id="IPR013507">
    <property type="entry name" value="DNA_mismatch_S5_2-like"/>
</dbReference>
<dbReference type="InterPro" id="IPR014762">
    <property type="entry name" value="DNA_mismatch_repair_CS"/>
</dbReference>
<evidence type="ECO:0000256" key="2">
    <source>
        <dbReference type="ARBA" id="ARBA00022763"/>
    </source>
</evidence>
<dbReference type="RefSeq" id="XP_033589178.1">
    <property type="nucleotide sequence ID" value="XM_033736074.1"/>
</dbReference>
<organism evidence="4 5">
    <name type="scientific">Neohortaea acidophila</name>
    <dbReference type="NCBI Taxonomy" id="245834"/>
    <lineage>
        <taxon>Eukaryota</taxon>
        <taxon>Fungi</taxon>
        <taxon>Dikarya</taxon>
        <taxon>Ascomycota</taxon>
        <taxon>Pezizomycotina</taxon>
        <taxon>Dothideomycetes</taxon>
        <taxon>Dothideomycetidae</taxon>
        <taxon>Mycosphaerellales</taxon>
        <taxon>Teratosphaeriaceae</taxon>
        <taxon>Neohortaea</taxon>
    </lineage>
</organism>
<dbReference type="InterPro" id="IPR002099">
    <property type="entry name" value="MutL/Mlh/PMS"/>
</dbReference>
<dbReference type="OrthoDB" id="10263226at2759"/>
<dbReference type="AlphaFoldDB" id="A0A6A6PR54"/>
<proteinExistence type="inferred from homology"/>
<dbReference type="EMBL" id="MU001636">
    <property type="protein sequence ID" value="KAF2482608.1"/>
    <property type="molecule type" value="Genomic_DNA"/>
</dbReference>
<dbReference type="GO" id="GO:0030983">
    <property type="term" value="F:mismatched DNA binding"/>
    <property type="evidence" value="ECO:0007669"/>
    <property type="project" value="InterPro"/>
</dbReference>
<dbReference type="GO" id="GO:0006298">
    <property type="term" value="P:mismatch repair"/>
    <property type="evidence" value="ECO:0007669"/>
    <property type="project" value="InterPro"/>
</dbReference>
<dbReference type="PANTHER" id="PTHR10073:SF41">
    <property type="entry name" value="MISMATCH REPAIR PROTEIN, PUTATIVE (AFU_ORTHOLOGUE AFUA_8G05820)-RELATED"/>
    <property type="match status" value="1"/>
</dbReference>
<dbReference type="Proteomes" id="UP000799767">
    <property type="component" value="Unassembled WGS sequence"/>
</dbReference>